<reference evidence="5" key="1">
    <citation type="submission" date="2016-11" db="UniProtKB">
        <authorList>
            <consortium name="WormBaseParasite"/>
        </authorList>
    </citation>
    <scope>IDENTIFICATION</scope>
</reference>
<name>A0A1I7RZE9_BURXY</name>
<evidence type="ECO:0000313" key="3">
    <source>
        <dbReference type="Proteomes" id="UP000095284"/>
    </source>
</evidence>
<feature type="transmembrane region" description="Helical" evidence="1">
    <location>
        <begin position="98"/>
        <end position="120"/>
    </location>
</feature>
<keyword evidence="1" id="KW-1133">Transmembrane helix</keyword>
<evidence type="ECO:0000313" key="2">
    <source>
        <dbReference type="EMBL" id="CAD5220393.1"/>
    </source>
</evidence>
<dbReference type="Proteomes" id="UP000095284">
    <property type="component" value="Unplaced"/>
</dbReference>
<accession>A0A1I7RZE9</accession>
<dbReference type="Proteomes" id="UP000659654">
    <property type="component" value="Unassembled WGS sequence"/>
</dbReference>
<dbReference type="EMBL" id="CAJFDI010000003">
    <property type="protein sequence ID" value="CAD5220393.1"/>
    <property type="molecule type" value="Genomic_DNA"/>
</dbReference>
<dbReference type="AlphaFoldDB" id="A0A1I7RZE9"/>
<keyword evidence="1" id="KW-0472">Membrane</keyword>
<evidence type="ECO:0000313" key="5">
    <source>
        <dbReference type="WBParaSite" id="BXY_0611900.1"/>
    </source>
</evidence>
<protein>
    <submittedName>
        <fullName evidence="2">(pine wood nematode) hypothetical protein</fullName>
    </submittedName>
</protein>
<dbReference type="EMBL" id="CAJFCV020000003">
    <property type="protein sequence ID" value="CAG9106500.1"/>
    <property type="molecule type" value="Genomic_DNA"/>
</dbReference>
<evidence type="ECO:0000313" key="4">
    <source>
        <dbReference type="Proteomes" id="UP000659654"/>
    </source>
</evidence>
<keyword evidence="1" id="KW-0812">Transmembrane</keyword>
<keyword evidence="4" id="KW-1185">Reference proteome</keyword>
<evidence type="ECO:0000256" key="1">
    <source>
        <dbReference type="SAM" id="Phobius"/>
    </source>
</evidence>
<organism evidence="3 5">
    <name type="scientific">Bursaphelenchus xylophilus</name>
    <name type="common">Pinewood nematode worm</name>
    <name type="synonym">Aphelenchoides xylophilus</name>
    <dbReference type="NCBI Taxonomy" id="6326"/>
    <lineage>
        <taxon>Eukaryota</taxon>
        <taxon>Metazoa</taxon>
        <taxon>Ecdysozoa</taxon>
        <taxon>Nematoda</taxon>
        <taxon>Chromadorea</taxon>
        <taxon>Rhabditida</taxon>
        <taxon>Tylenchina</taxon>
        <taxon>Tylenchomorpha</taxon>
        <taxon>Aphelenchoidea</taxon>
        <taxon>Aphelenchoididae</taxon>
        <taxon>Bursaphelenchus</taxon>
    </lineage>
</organism>
<sequence length="166" mass="17711">MCLSHLGQIAYGTVATVAVIAFSVALGTDVWVKTAGNEELGFMQPCVTGSSECKIWQEYLADHQVPVFILLGLSIALVASGAIYNFTTFFCICCRSFFLLPLLGLALASVLTSGPLLYLVYRGYETLGANQTLAKHDPGYSFYIAGAGGLACVINIIVGAITLRWT</sequence>
<feature type="transmembrane region" description="Helical" evidence="1">
    <location>
        <begin position="65"/>
        <end position="86"/>
    </location>
</feature>
<dbReference type="OrthoDB" id="10498670at2759"/>
<gene>
    <name evidence="2" type="ORF">BXYJ_LOCUS6156</name>
</gene>
<dbReference type="SMR" id="A0A1I7RZE9"/>
<feature type="transmembrane region" description="Helical" evidence="1">
    <location>
        <begin position="140"/>
        <end position="163"/>
    </location>
</feature>
<proteinExistence type="predicted"/>
<reference evidence="2" key="2">
    <citation type="submission" date="2020-09" db="EMBL/GenBank/DDBJ databases">
        <authorList>
            <person name="Kikuchi T."/>
        </authorList>
    </citation>
    <scope>NUCLEOTIDE SEQUENCE</scope>
    <source>
        <strain evidence="2">Ka4C1</strain>
    </source>
</reference>
<dbReference type="Proteomes" id="UP000582659">
    <property type="component" value="Unassembled WGS sequence"/>
</dbReference>
<dbReference type="WBParaSite" id="BXY_0611900.1">
    <property type="protein sequence ID" value="BXY_0611900.1"/>
    <property type="gene ID" value="BXY_0611900"/>
</dbReference>
<feature type="transmembrane region" description="Helical" evidence="1">
    <location>
        <begin position="9"/>
        <end position="32"/>
    </location>
</feature>